<keyword evidence="5" id="KW-0325">Glycoprotein</keyword>
<feature type="domain" description="EGF-like" evidence="10">
    <location>
        <begin position="167"/>
        <end position="203"/>
    </location>
</feature>
<dbReference type="SMART" id="SM00179">
    <property type="entry name" value="EGF_CA"/>
    <property type="match status" value="1"/>
</dbReference>
<keyword evidence="4 6" id="KW-1015">Disulfide bond</keyword>
<dbReference type="PANTHER" id="PTHR24033">
    <property type="entry name" value="EGF-LIKE DOMAIN-CONTAINING PROTEIN"/>
    <property type="match status" value="1"/>
</dbReference>
<dbReference type="Gene3D" id="2.10.25.10">
    <property type="entry name" value="Laminin"/>
    <property type="match status" value="1"/>
</dbReference>
<evidence type="ECO:0000256" key="6">
    <source>
        <dbReference type="PROSITE-ProRule" id="PRU00076"/>
    </source>
</evidence>
<dbReference type="Proteomes" id="UP001519460">
    <property type="component" value="Unassembled WGS sequence"/>
</dbReference>
<dbReference type="SMART" id="SM00181">
    <property type="entry name" value="EGF"/>
    <property type="match status" value="2"/>
</dbReference>
<dbReference type="InterPro" id="IPR016186">
    <property type="entry name" value="C-type_lectin-like/link_sf"/>
</dbReference>
<feature type="disulfide bond" evidence="6">
    <location>
        <begin position="231"/>
        <end position="240"/>
    </location>
</feature>
<dbReference type="CDD" id="cd00037">
    <property type="entry name" value="CLECT"/>
    <property type="match status" value="1"/>
</dbReference>
<evidence type="ECO:0000259" key="11">
    <source>
        <dbReference type="PROSITE" id="PS50041"/>
    </source>
</evidence>
<keyword evidence="8" id="KW-0812">Transmembrane</keyword>
<dbReference type="PROSITE" id="PS50041">
    <property type="entry name" value="C_TYPE_LECTIN_2"/>
    <property type="match status" value="1"/>
</dbReference>
<feature type="transmembrane region" description="Helical" evidence="8">
    <location>
        <begin position="555"/>
        <end position="578"/>
    </location>
</feature>
<keyword evidence="3" id="KW-0677">Repeat</keyword>
<dbReference type="PROSITE" id="PS50026">
    <property type="entry name" value="EGF_3"/>
    <property type="match status" value="2"/>
</dbReference>
<dbReference type="EMBL" id="JACVVK020000402">
    <property type="protein sequence ID" value="KAK7475563.1"/>
    <property type="molecule type" value="Genomic_DNA"/>
</dbReference>
<feature type="signal peptide" evidence="9">
    <location>
        <begin position="1"/>
        <end position="27"/>
    </location>
</feature>
<comment type="caution">
    <text evidence="6">Lacks conserved residue(s) required for the propagation of feature annotation.</text>
</comment>
<evidence type="ECO:0000256" key="9">
    <source>
        <dbReference type="SAM" id="SignalP"/>
    </source>
</evidence>
<evidence type="ECO:0000256" key="8">
    <source>
        <dbReference type="SAM" id="Phobius"/>
    </source>
</evidence>
<dbReference type="InterPro" id="IPR051830">
    <property type="entry name" value="NOTCH_homolog"/>
</dbReference>
<dbReference type="InterPro" id="IPR000152">
    <property type="entry name" value="EGF-type_Asp/Asn_hydroxyl_site"/>
</dbReference>
<dbReference type="Gene3D" id="3.10.100.10">
    <property type="entry name" value="Mannose-Binding Protein A, subunit A"/>
    <property type="match status" value="1"/>
</dbReference>
<dbReference type="InterPro" id="IPR016187">
    <property type="entry name" value="CTDL_fold"/>
</dbReference>
<keyword evidence="8" id="KW-1133">Transmembrane helix</keyword>
<dbReference type="AlphaFoldDB" id="A0ABD0JL99"/>
<keyword evidence="2 9" id="KW-0732">Signal</keyword>
<evidence type="ECO:0000256" key="1">
    <source>
        <dbReference type="ARBA" id="ARBA00022536"/>
    </source>
</evidence>
<feature type="region of interest" description="Disordered" evidence="7">
    <location>
        <begin position="667"/>
        <end position="686"/>
    </location>
</feature>
<organism evidence="12 13">
    <name type="scientific">Batillaria attramentaria</name>
    <dbReference type="NCBI Taxonomy" id="370345"/>
    <lineage>
        <taxon>Eukaryota</taxon>
        <taxon>Metazoa</taxon>
        <taxon>Spiralia</taxon>
        <taxon>Lophotrochozoa</taxon>
        <taxon>Mollusca</taxon>
        <taxon>Gastropoda</taxon>
        <taxon>Caenogastropoda</taxon>
        <taxon>Sorbeoconcha</taxon>
        <taxon>Cerithioidea</taxon>
        <taxon>Batillariidae</taxon>
        <taxon>Batillaria</taxon>
    </lineage>
</organism>
<accession>A0ABD0JL99</accession>
<evidence type="ECO:0000256" key="4">
    <source>
        <dbReference type="ARBA" id="ARBA00023157"/>
    </source>
</evidence>
<dbReference type="InterPro" id="IPR001881">
    <property type="entry name" value="EGF-like_Ca-bd_dom"/>
</dbReference>
<proteinExistence type="predicted"/>
<evidence type="ECO:0000313" key="13">
    <source>
        <dbReference type="Proteomes" id="UP001519460"/>
    </source>
</evidence>
<dbReference type="InterPro" id="IPR018097">
    <property type="entry name" value="EGF_Ca-bd_CS"/>
</dbReference>
<sequence length="686" mass="75351">MECRPIIILSIRLLLFFVASFLDTTKAGYTTGTFLSAGTKCFLFSKRFSTDPWKHWERLCGNVYNGAKMAEPTSDAEMSFLGEVGSTIIPVASDMRWAIGVKVNKETESLYYVSGQNHSFVKGLMKYWRGFPLSVIQSQRSCVFLQNKKIRDTDCYLARYYICEIPLPKSCSSSPCRNGGKCTENCFGYKCICGGDRFGLRCDFQMNQCASRPCQNNGRCTDLNFGYKCACTEATAGVNCEQAIRNEVYHNCSAWLPEGQSITCECSDTGIDASHLVGWNLFGNDTDLRPTIFFESLKRNANLTSYICQATLTLPDSAERLVKRSVYLPRIAYGPTINDTTITGPETVALDETAVYLECFSNDVEPYAVAHWVGVQCLHGNSLQSCTFVPNPTSALQNGTLRVQCTLTNGEAPQFRVSLTHSIRVEWSGRARVLYLAVEGVENVCTTNTSNQRLTLVCAALGRPLPTTLDVYLVAGRNSSATQGGDKLRPTKSSNTSEYKLLKEYIVRSPAACQAVDTYRCETSNTDEPATDMLHMTVVTNCTRPSSAKSATSPAVIAGSFVGALGALAGVALTVYNLRRQKKQAAQRRTDRMSAQVHSLMFTEHMQDATHIAEAEHERDMKLEKQTEELAKGYEYVSENHDDSMLEESSATITTYDSGMLDASSADPISAAPTAGPITVAPSTAL</sequence>
<evidence type="ECO:0000256" key="7">
    <source>
        <dbReference type="SAM" id="MobiDB-lite"/>
    </source>
</evidence>
<dbReference type="FunFam" id="2.10.25.10:FF:000004">
    <property type="entry name" value="Neurogenic locus notch 1"/>
    <property type="match status" value="1"/>
</dbReference>
<comment type="caution">
    <text evidence="12">The sequence shown here is derived from an EMBL/GenBank/DDBJ whole genome shotgun (WGS) entry which is preliminary data.</text>
</comment>
<keyword evidence="1 6" id="KW-0245">EGF-like domain</keyword>
<dbReference type="PANTHER" id="PTHR24033:SF224">
    <property type="entry name" value="C-TYPE LECTIN"/>
    <property type="match status" value="1"/>
</dbReference>
<evidence type="ECO:0000256" key="2">
    <source>
        <dbReference type="ARBA" id="ARBA00022729"/>
    </source>
</evidence>
<keyword evidence="13" id="KW-1185">Reference proteome</keyword>
<protein>
    <submittedName>
        <fullName evidence="12">Uncharacterized protein</fullName>
    </submittedName>
</protein>
<feature type="domain" description="C-type lectin" evidence="11">
    <location>
        <begin position="37"/>
        <end position="164"/>
    </location>
</feature>
<dbReference type="InterPro" id="IPR001304">
    <property type="entry name" value="C-type_lectin-like"/>
</dbReference>
<keyword evidence="8" id="KW-0472">Membrane</keyword>
<evidence type="ECO:0000256" key="3">
    <source>
        <dbReference type="ARBA" id="ARBA00022737"/>
    </source>
</evidence>
<dbReference type="SUPFAM" id="SSF57196">
    <property type="entry name" value="EGF/Laminin"/>
    <property type="match status" value="2"/>
</dbReference>
<evidence type="ECO:0000313" key="12">
    <source>
        <dbReference type="EMBL" id="KAK7475563.1"/>
    </source>
</evidence>
<dbReference type="SUPFAM" id="SSF56436">
    <property type="entry name" value="C-type lectin-like"/>
    <property type="match status" value="1"/>
</dbReference>
<feature type="disulfide bond" evidence="6">
    <location>
        <begin position="193"/>
        <end position="202"/>
    </location>
</feature>
<reference evidence="12 13" key="1">
    <citation type="journal article" date="2023" name="Sci. Data">
        <title>Genome assembly of the Korean intertidal mud-creeper Batillaria attramentaria.</title>
        <authorList>
            <person name="Patra A.K."/>
            <person name="Ho P.T."/>
            <person name="Jun S."/>
            <person name="Lee S.J."/>
            <person name="Kim Y."/>
            <person name="Won Y.J."/>
        </authorList>
    </citation>
    <scope>NUCLEOTIDE SEQUENCE [LARGE SCALE GENOMIC DNA]</scope>
    <source>
        <strain evidence="12">Wonlab-2016</strain>
    </source>
</reference>
<dbReference type="InterPro" id="IPR000742">
    <property type="entry name" value="EGF"/>
</dbReference>
<feature type="chain" id="PRO_5044803824" evidence="9">
    <location>
        <begin position="28"/>
        <end position="686"/>
    </location>
</feature>
<name>A0ABD0JL99_9CAEN</name>
<evidence type="ECO:0000259" key="10">
    <source>
        <dbReference type="PROSITE" id="PS50026"/>
    </source>
</evidence>
<dbReference type="PROSITE" id="PS00010">
    <property type="entry name" value="ASX_HYDROXYL"/>
    <property type="match status" value="1"/>
</dbReference>
<dbReference type="PROSITE" id="PS01187">
    <property type="entry name" value="EGF_CA"/>
    <property type="match status" value="1"/>
</dbReference>
<gene>
    <name evidence="12" type="ORF">BaRGS_00033196</name>
</gene>
<dbReference type="CDD" id="cd00054">
    <property type="entry name" value="EGF_CA"/>
    <property type="match status" value="1"/>
</dbReference>
<evidence type="ECO:0000256" key="5">
    <source>
        <dbReference type="ARBA" id="ARBA00023180"/>
    </source>
</evidence>
<dbReference type="PROSITE" id="PS00022">
    <property type="entry name" value="EGF_1"/>
    <property type="match status" value="2"/>
</dbReference>
<feature type="domain" description="EGF-like" evidence="10">
    <location>
        <begin position="205"/>
        <end position="241"/>
    </location>
</feature>